<keyword evidence="1" id="KW-0812">Transmembrane</keyword>
<dbReference type="WBParaSite" id="BTMF_0000382301-mRNA-1">
    <property type="protein sequence ID" value="BTMF_0000382301-mRNA-1"/>
    <property type="gene ID" value="BTMF_0000382301"/>
</dbReference>
<evidence type="ECO:0000313" key="2">
    <source>
        <dbReference type="WBParaSite" id="BTMF_0000382301-mRNA-1"/>
    </source>
</evidence>
<feature type="transmembrane region" description="Helical" evidence="1">
    <location>
        <begin position="6"/>
        <end position="27"/>
    </location>
</feature>
<reference evidence="2" key="1">
    <citation type="submission" date="2017-02" db="UniProtKB">
        <authorList>
            <consortium name="WormBaseParasite"/>
        </authorList>
    </citation>
    <scope>IDENTIFICATION</scope>
</reference>
<keyword evidence="1" id="KW-1133">Transmembrane helix</keyword>
<proteinExistence type="predicted"/>
<sequence>LVNFSVGLTTFTDCIVYFLLSCSHRLFSLSNTIRKSGFANFLIKYAKITAVGIVTVASNLSILIKTGIFGPPSSGMSF</sequence>
<accession>A0A0R3QBU5</accession>
<organism evidence="2">
    <name type="scientific">Brugia timori</name>
    <dbReference type="NCBI Taxonomy" id="42155"/>
    <lineage>
        <taxon>Eukaryota</taxon>
        <taxon>Metazoa</taxon>
        <taxon>Ecdysozoa</taxon>
        <taxon>Nematoda</taxon>
        <taxon>Chromadorea</taxon>
        <taxon>Rhabditida</taxon>
        <taxon>Spirurina</taxon>
        <taxon>Spiruromorpha</taxon>
        <taxon>Filarioidea</taxon>
        <taxon>Onchocercidae</taxon>
        <taxon>Brugia</taxon>
    </lineage>
</organism>
<protein>
    <submittedName>
        <fullName evidence="2">7TM_GPCR_Srx domain-containing protein</fullName>
    </submittedName>
</protein>
<name>A0A0R3QBU5_9BILA</name>
<dbReference type="AlphaFoldDB" id="A0A0R3QBU5"/>
<evidence type="ECO:0000256" key="1">
    <source>
        <dbReference type="SAM" id="Phobius"/>
    </source>
</evidence>
<feature type="transmembrane region" description="Helical" evidence="1">
    <location>
        <begin position="48"/>
        <end position="68"/>
    </location>
</feature>
<keyword evidence="1" id="KW-0472">Membrane</keyword>